<dbReference type="EMBL" id="JALLPJ020000167">
    <property type="protein sequence ID" value="KAL3800204.1"/>
    <property type="molecule type" value="Genomic_DNA"/>
</dbReference>
<dbReference type="InterPro" id="IPR001969">
    <property type="entry name" value="Aspartic_peptidase_AS"/>
</dbReference>
<dbReference type="InterPro" id="IPR021109">
    <property type="entry name" value="Peptidase_aspartic_dom_sf"/>
</dbReference>
<gene>
    <name evidence="1" type="ORF">ACHAWO_011432</name>
</gene>
<evidence type="ECO:0000313" key="1">
    <source>
        <dbReference type="EMBL" id="KAL3800204.1"/>
    </source>
</evidence>
<organism evidence="1 2">
    <name type="scientific">Cyclotella atomus</name>
    <dbReference type="NCBI Taxonomy" id="382360"/>
    <lineage>
        <taxon>Eukaryota</taxon>
        <taxon>Sar</taxon>
        <taxon>Stramenopiles</taxon>
        <taxon>Ochrophyta</taxon>
        <taxon>Bacillariophyta</taxon>
        <taxon>Coscinodiscophyceae</taxon>
        <taxon>Thalassiosirophycidae</taxon>
        <taxon>Stephanodiscales</taxon>
        <taxon>Stephanodiscaceae</taxon>
        <taxon>Cyclotella</taxon>
    </lineage>
</organism>
<keyword evidence="2" id="KW-1185">Reference proteome</keyword>
<proteinExistence type="predicted"/>
<protein>
    <recommendedName>
        <fullName evidence="3">Peptidase A1 domain-containing protein</fullName>
    </recommendedName>
</protein>
<name>A0ABD3QJY0_9STRA</name>
<reference evidence="1 2" key="1">
    <citation type="submission" date="2024-10" db="EMBL/GenBank/DDBJ databases">
        <title>Updated reference genomes for cyclostephanoid diatoms.</title>
        <authorList>
            <person name="Roberts W.R."/>
            <person name="Alverson A.J."/>
        </authorList>
    </citation>
    <scope>NUCLEOTIDE SEQUENCE [LARGE SCALE GENOMIC DNA]</scope>
    <source>
        <strain evidence="1 2">AJA010-31</strain>
    </source>
</reference>
<sequence length="287" mass="31736">MHTYYLFGEPFSAIIDTGSPFLTAPSTCSTWSYKHKWGCYRPELTYDSGYANTVEGFDNNQGPVVWRKAEFTFDKSIQGQNLTFGVVGPDLLDGPGGVFFGLIKDTDSWIRPSFLGQTGYTSFSIDFRHNPQLTLSKQPLIADDNYIPLVRDLNRRYKAPVVHYTAKAASFAVNGLPLRLDSKMPTFVIFDTGLSGMAVSGELFDGRNLQARKNKEKSLWGKVSVTFETKAGALMELNAKNPITTPLGQDTPWTRFKGNLIVLGLAFLDGTAMTIDADKGKLQVTSD</sequence>
<comment type="caution">
    <text evidence="1">The sequence shown here is derived from an EMBL/GenBank/DDBJ whole genome shotgun (WGS) entry which is preliminary data.</text>
</comment>
<dbReference type="AlphaFoldDB" id="A0ABD3QJY0"/>
<dbReference type="Gene3D" id="2.40.70.10">
    <property type="entry name" value="Acid Proteases"/>
    <property type="match status" value="1"/>
</dbReference>
<dbReference type="Proteomes" id="UP001530400">
    <property type="component" value="Unassembled WGS sequence"/>
</dbReference>
<dbReference type="PROSITE" id="PS00141">
    <property type="entry name" value="ASP_PROTEASE"/>
    <property type="match status" value="1"/>
</dbReference>
<evidence type="ECO:0000313" key="2">
    <source>
        <dbReference type="Proteomes" id="UP001530400"/>
    </source>
</evidence>
<accession>A0ABD3QJY0</accession>
<evidence type="ECO:0008006" key="3">
    <source>
        <dbReference type="Google" id="ProtNLM"/>
    </source>
</evidence>
<dbReference type="SUPFAM" id="SSF50630">
    <property type="entry name" value="Acid proteases"/>
    <property type="match status" value="1"/>
</dbReference>